<accession>A0A177B262</accession>
<dbReference type="EMBL" id="LWCA01000641">
    <property type="protein sequence ID" value="OAF67514.1"/>
    <property type="molecule type" value="Genomic_DNA"/>
</dbReference>
<name>A0A177B262_9BILA</name>
<gene>
    <name evidence="1" type="ORF">A3Q56_04743</name>
</gene>
<dbReference type="AlphaFoldDB" id="A0A177B262"/>
<keyword evidence="2" id="KW-1185">Reference proteome</keyword>
<organism evidence="1 2">
    <name type="scientific">Intoshia linei</name>
    <dbReference type="NCBI Taxonomy" id="1819745"/>
    <lineage>
        <taxon>Eukaryota</taxon>
        <taxon>Metazoa</taxon>
        <taxon>Spiralia</taxon>
        <taxon>Lophotrochozoa</taxon>
        <taxon>Mesozoa</taxon>
        <taxon>Orthonectida</taxon>
        <taxon>Rhopaluridae</taxon>
        <taxon>Intoshia</taxon>
    </lineage>
</organism>
<proteinExistence type="predicted"/>
<comment type="caution">
    <text evidence="1">The sequence shown here is derived from an EMBL/GenBank/DDBJ whole genome shotgun (WGS) entry which is preliminary data.</text>
</comment>
<evidence type="ECO:0008006" key="3">
    <source>
        <dbReference type="Google" id="ProtNLM"/>
    </source>
</evidence>
<evidence type="ECO:0000313" key="2">
    <source>
        <dbReference type="Proteomes" id="UP000078046"/>
    </source>
</evidence>
<sequence>MKPLEKDKLYVYQIVKNKNEIKSLVEKCTNVNKKIVKYLDNYKNKLKCTDDNNSNLSAFNEIQNLIFSKNRVYNLNNVIGLEFCTSGYFKIIFGNYDKFWKYMGYIFNGNYTFSLEEAYYLIDKGSAIILYEGMALSTNETFCLILRHICSYTIIGFERFLRRSFVLRQTRAFNVTMDTLPPRFEGFSNCSKLYDGYRSETNYSKNKNVKNDFLMQFTNLNFKTNIDTISKMTQNVPENVNFYLGIVSSFDVSVYKICQINL</sequence>
<protein>
    <recommendedName>
        <fullName evidence="3">tRNA-splicing endonuclease subunit Sen54 N-terminal domain-containing protein</fullName>
    </recommendedName>
</protein>
<evidence type="ECO:0000313" key="1">
    <source>
        <dbReference type="EMBL" id="OAF67514.1"/>
    </source>
</evidence>
<reference evidence="1 2" key="1">
    <citation type="submission" date="2016-04" db="EMBL/GenBank/DDBJ databases">
        <title>The genome of Intoshia linei affirms orthonectids as highly simplified spiralians.</title>
        <authorList>
            <person name="Mikhailov K.V."/>
            <person name="Slusarev G.S."/>
            <person name="Nikitin M.A."/>
            <person name="Logacheva M.D."/>
            <person name="Penin A."/>
            <person name="Aleoshin V."/>
            <person name="Panchin Y.V."/>
        </authorList>
    </citation>
    <scope>NUCLEOTIDE SEQUENCE [LARGE SCALE GENOMIC DNA]</scope>
    <source>
        <strain evidence="1">Intl2013</strain>
        <tissue evidence="1">Whole animal</tissue>
    </source>
</reference>
<dbReference type="Proteomes" id="UP000078046">
    <property type="component" value="Unassembled WGS sequence"/>
</dbReference>